<evidence type="ECO:0000313" key="2">
    <source>
        <dbReference type="EMBL" id="RDB27882.1"/>
    </source>
</evidence>
<protein>
    <submittedName>
        <fullName evidence="2">Uncharacterized protein</fullName>
    </submittedName>
</protein>
<comment type="caution">
    <text evidence="2">The sequence shown here is derived from an EMBL/GenBank/DDBJ whole genome shotgun (WGS) entry which is preliminary data.</text>
</comment>
<feature type="compositionally biased region" description="Basic and acidic residues" evidence="1">
    <location>
        <begin position="407"/>
        <end position="419"/>
    </location>
</feature>
<gene>
    <name evidence="2" type="ORF">Hypma_002272</name>
</gene>
<organism evidence="2 3">
    <name type="scientific">Hypsizygus marmoreus</name>
    <name type="common">White beech mushroom</name>
    <name type="synonym">Agaricus marmoreus</name>
    <dbReference type="NCBI Taxonomy" id="39966"/>
    <lineage>
        <taxon>Eukaryota</taxon>
        <taxon>Fungi</taxon>
        <taxon>Dikarya</taxon>
        <taxon>Basidiomycota</taxon>
        <taxon>Agaricomycotina</taxon>
        <taxon>Agaricomycetes</taxon>
        <taxon>Agaricomycetidae</taxon>
        <taxon>Agaricales</taxon>
        <taxon>Tricholomatineae</taxon>
        <taxon>Lyophyllaceae</taxon>
        <taxon>Hypsizygus</taxon>
    </lineage>
</organism>
<feature type="compositionally biased region" description="Low complexity" evidence="1">
    <location>
        <begin position="185"/>
        <end position="202"/>
    </location>
</feature>
<feature type="compositionally biased region" description="Polar residues" evidence="1">
    <location>
        <begin position="86"/>
        <end position="103"/>
    </location>
</feature>
<dbReference type="Proteomes" id="UP000076154">
    <property type="component" value="Unassembled WGS sequence"/>
</dbReference>
<feature type="region of interest" description="Disordered" evidence="1">
    <location>
        <begin position="45"/>
        <end position="131"/>
    </location>
</feature>
<reference evidence="2" key="1">
    <citation type="submission" date="2018-04" db="EMBL/GenBank/DDBJ databases">
        <title>Whole genome sequencing of Hypsizygus marmoreus.</title>
        <authorList>
            <person name="Choi I.-G."/>
            <person name="Min B."/>
            <person name="Kim J.-G."/>
            <person name="Kim S."/>
            <person name="Oh Y.-L."/>
            <person name="Kong W.-S."/>
            <person name="Park H."/>
            <person name="Jeong J."/>
            <person name="Song E.-S."/>
        </authorList>
    </citation>
    <scope>NUCLEOTIDE SEQUENCE [LARGE SCALE GENOMIC DNA]</scope>
    <source>
        <strain evidence="2">51987-8</strain>
    </source>
</reference>
<accession>A0A369K2S7</accession>
<sequence length="444" mass="47498">MDPLSPDIRKWDAAALSPWASPPSLSSLLARSPPWIYPSASLRSGTARQGAFPSSHAPPLQPPLGVVTSSTSPSSSIDSHHSRSSQQTSPYIYFTTTVSSSRPPSIVTLSPRPPSSSARPRSSVSSRPPSIVPTIDSIVSHIHPSIPSLSRTPSMIVPSMTTDTPCFDASLWSPPQLCTHTPLDAAHASSQSSQASHTSHVSEALTHSSIAAGASDIGVFVQAPSRTSHASSHPSRAADGSDVGVLVQVPSHPSHVSPQNPSAPSSSALNIYGHCHYGGATPVWYFTGFVYGTTALTLGLDLAIWKSVPSMEAECLAARIVGMTSPRGLKTVSFEIVSSEGLRSVLVAPTAFVKMGFRRRAMHILQASFHLWRPLRVSDRPRVQPTPESEASSTRRRGPMVRVTTRSPDDIEMSRRPSDLEPPSSHLLQRLIHPFLSRPPPSDY</sequence>
<feature type="compositionally biased region" description="Low complexity" evidence="1">
    <location>
        <begin position="115"/>
        <end position="131"/>
    </location>
</feature>
<dbReference type="AlphaFoldDB" id="A0A369K2S7"/>
<keyword evidence="3" id="KW-1185">Reference proteome</keyword>
<feature type="region of interest" description="Disordered" evidence="1">
    <location>
        <begin position="184"/>
        <end position="204"/>
    </location>
</feature>
<feature type="region of interest" description="Disordered" evidence="1">
    <location>
        <begin position="380"/>
        <end position="444"/>
    </location>
</feature>
<evidence type="ECO:0000313" key="3">
    <source>
        <dbReference type="Proteomes" id="UP000076154"/>
    </source>
</evidence>
<dbReference type="EMBL" id="LUEZ02000013">
    <property type="protein sequence ID" value="RDB27882.1"/>
    <property type="molecule type" value="Genomic_DNA"/>
</dbReference>
<evidence type="ECO:0000256" key="1">
    <source>
        <dbReference type="SAM" id="MobiDB-lite"/>
    </source>
</evidence>
<proteinExistence type="predicted"/>
<dbReference type="InParanoid" id="A0A369K2S7"/>
<name>A0A369K2S7_HYPMA</name>